<dbReference type="Proteomes" id="UP000298030">
    <property type="component" value="Unassembled WGS sequence"/>
</dbReference>
<reference evidence="2 3" key="1">
    <citation type="journal article" date="2019" name="Nat. Ecol. Evol.">
        <title>Megaphylogeny resolves global patterns of mushroom evolution.</title>
        <authorList>
            <person name="Varga T."/>
            <person name="Krizsan K."/>
            <person name="Foldi C."/>
            <person name="Dima B."/>
            <person name="Sanchez-Garcia M."/>
            <person name="Sanchez-Ramirez S."/>
            <person name="Szollosi G.J."/>
            <person name="Szarkandi J.G."/>
            <person name="Papp V."/>
            <person name="Albert L."/>
            <person name="Andreopoulos W."/>
            <person name="Angelini C."/>
            <person name="Antonin V."/>
            <person name="Barry K.W."/>
            <person name="Bougher N.L."/>
            <person name="Buchanan P."/>
            <person name="Buyck B."/>
            <person name="Bense V."/>
            <person name="Catcheside P."/>
            <person name="Chovatia M."/>
            <person name="Cooper J."/>
            <person name="Damon W."/>
            <person name="Desjardin D."/>
            <person name="Finy P."/>
            <person name="Geml J."/>
            <person name="Haridas S."/>
            <person name="Hughes K."/>
            <person name="Justo A."/>
            <person name="Karasinski D."/>
            <person name="Kautmanova I."/>
            <person name="Kiss B."/>
            <person name="Kocsube S."/>
            <person name="Kotiranta H."/>
            <person name="LaButti K.M."/>
            <person name="Lechner B.E."/>
            <person name="Liimatainen K."/>
            <person name="Lipzen A."/>
            <person name="Lukacs Z."/>
            <person name="Mihaltcheva S."/>
            <person name="Morgado L.N."/>
            <person name="Niskanen T."/>
            <person name="Noordeloos M.E."/>
            <person name="Ohm R.A."/>
            <person name="Ortiz-Santana B."/>
            <person name="Ovrebo C."/>
            <person name="Racz N."/>
            <person name="Riley R."/>
            <person name="Savchenko A."/>
            <person name="Shiryaev A."/>
            <person name="Soop K."/>
            <person name="Spirin V."/>
            <person name="Szebenyi C."/>
            <person name="Tomsovsky M."/>
            <person name="Tulloss R.E."/>
            <person name="Uehling J."/>
            <person name="Grigoriev I.V."/>
            <person name="Vagvolgyi C."/>
            <person name="Papp T."/>
            <person name="Martin F.M."/>
            <person name="Miettinen O."/>
            <person name="Hibbett D.S."/>
            <person name="Nagy L.G."/>
        </authorList>
    </citation>
    <scope>NUCLEOTIDE SEQUENCE [LARGE SCALE GENOMIC DNA]</scope>
    <source>
        <strain evidence="2 3">FP101781</strain>
    </source>
</reference>
<proteinExistence type="predicted"/>
<name>A0A4Y7T6N2_COPMI</name>
<keyword evidence="3" id="KW-1185">Reference proteome</keyword>
<evidence type="ECO:0000313" key="3">
    <source>
        <dbReference type="Proteomes" id="UP000298030"/>
    </source>
</evidence>
<sequence length="94" mass="10836">MSPYGTFPPRAIRQHAQRLGPMFFEERNAKKVFDAYIPSEYINHISSAPTRGRRCSHRTSPPPKQTQRRLGSRHALRRGRMGWCIIGGGFWGRV</sequence>
<evidence type="ECO:0000256" key="1">
    <source>
        <dbReference type="SAM" id="MobiDB-lite"/>
    </source>
</evidence>
<feature type="region of interest" description="Disordered" evidence="1">
    <location>
        <begin position="47"/>
        <end position="74"/>
    </location>
</feature>
<gene>
    <name evidence="2" type="ORF">FA13DRAFT_1734125</name>
</gene>
<dbReference type="AlphaFoldDB" id="A0A4Y7T6N2"/>
<accession>A0A4Y7T6N2</accession>
<protein>
    <submittedName>
        <fullName evidence="2">Uncharacterized protein</fullName>
    </submittedName>
</protein>
<dbReference type="EMBL" id="QPFP01000025">
    <property type="protein sequence ID" value="TEB29785.1"/>
    <property type="molecule type" value="Genomic_DNA"/>
</dbReference>
<feature type="non-terminal residue" evidence="2">
    <location>
        <position position="94"/>
    </location>
</feature>
<comment type="caution">
    <text evidence="2">The sequence shown here is derived from an EMBL/GenBank/DDBJ whole genome shotgun (WGS) entry which is preliminary data.</text>
</comment>
<evidence type="ECO:0000313" key="2">
    <source>
        <dbReference type="EMBL" id="TEB29785.1"/>
    </source>
</evidence>
<organism evidence="2 3">
    <name type="scientific">Coprinellus micaceus</name>
    <name type="common">Glistening ink-cap mushroom</name>
    <name type="synonym">Coprinus micaceus</name>
    <dbReference type="NCBI Taxonomy" id="71717"/>
    <lineage>
        <taxon>Eukaryota</taxon>
        <taxon>Fungi</taxon>
        <taxon>Dikarya</taxon>
        <taxon>Basidiomycota</taxon>
        <taxon>Agaricomycotina</taxon>
        <taxon>Agaricomycetes</taxon>
        <taxon>Agaricomycetidae</taxon>
        <taxon>Agaricales</taxon>
        <taxon>Agaricineae</taxon>
        <taxon>Psathyrellaceae</taxon>
        <taxon>Coprinellus</taxon>
    </lineage>
</organism>